<feature type="region of interest" description="Disordered" evidence="1">
    <location>
        <begin position="143"/>
        <end position="167"/>
    </location>
</feature>
<dbReference type="EMBL" id="JAUJYN010000011">
    <property type="protein sequence ID" value="KAK1260548.1"/>
    <property type="molecule type" value="Genomic_DNA"/>
</dbReference>
<dbReference type="Pfam" id="PF00931">
    <property type="entry name" value="NB-ARC"/>
    <property type="match status" value="1"/>
</dbReference>
<reference evidence="3" key="1">
    <citation type="journal article" date="2023" name="Nat. Commun.">
        <title>Diploid and tetraploid genomes of Acorus and the evolution of monocots.</title>
        <authorList>
            <person name="Ma L."/>
            <person name="Liu K.W."/>
            <person name="Li Z."/>
            <person name="Hsiao Y.Y."/>
            <person name="Qi Y."/>
            <person name="Fu T."/>
            <person name="Tang G.D."/>
            <person name="Zhang D."/>
            <person name="Sun W.H."/>
            <person name="Liu D.K."/>
            <person name="Li Y."/>
            <person name="Chen G.Z."/>
            <person name="Liu X.D."/>
            <person name="Liao X.Y."/>
            <person name="Jiang Y.T."/>
            <person name="Yu X."/>
            <person name="Hao Y."/>
            <person name="Huang J."/>
            <person name="Zhao X.W."/>
            <person name="Ke S."/>
            <person name="Chen Y.Y."/>
            <person name="Wu W.L."/>
            <person name="Hsu J.L."/>
            <person name="Lin Y.F."/>
            <person name="Huang M.D."/>
            <person name="Li C.Y."/>
            <person name="Huang L."/>
            <person name="Wang Z.W."/>
            <person name="Zhao X."/>
            <person name="Zhong W.Y."/>
            <person name="Peng D.H."/>
            <person name="Ahmad S."/>
            <person name="Lan S."/>
            <person name="Zhang J.S."/>
            <person name="Tsai W.C."/>
            <person name="Van de Peer Y."/>
            <person name="Liu Z.J."/>
        </authorList>
    </citation>
    <scope>NUCLEOTIDE SEQUENCE</scope>
    <source>
        <strain evidence="3">SCP</strain>
    </source>
</reference>
<dbReference type="InterPro" id="IPR027417">
    <property type="entry name" value="P-loop_NTPase"/>
</dbReference>
<comment type="caution">
    <text evidence="3">The sequence shown here is derived from an EMBL/GenBank/DDBJ whole genome shotgun (WGS) entry which is preliminary data.</text>
</comment>
<dbReference type="AlphaFoldDB" id="A0AAV9A8G8"/>
<proteinExistence type="predicted"/>
<feature type="compositionally biased region" description="Acidic residues" evidence="1">
    <location>
        <begin position="158"/>
        <end position="167"/>
    </location>
</feature>
<keyword evidence="4" id="KW-1185">Reference proteome</keyword>
<feature type="region of interest" description="Disordered" evidence="1">
    <location>
        <begin position="1"/>
        <end position="25"/>
    </location>
</feature>
<protein>
    <submittedName>
        <fullName evidence="3">Disease resistance protein</fullName>
    </submittedName>
</protein>
<evidence type="ECO:0000313" key="4">
    <source>
        <dbReference type="Proteomes" id="UP001179952"/>
    </source>
</evidence>
<evidence type="ECO:0000313" key="3">
    <source>
        <dbReference type="EMBL" id="KAK1260548.1"/>
    </source>
</evidence>
<dbReference type="InterPro" id="IPR002182">
    <property type="entry name" value="NB-ARC"/>
</dbReference>
<accession>A0AAV9A8G8</accession>
<dbReference type="PANTHER" id="PTHR33463">
    <property type="entry name" value="NB-ARC DOMAIN-CONTAINING PROTEIN-RELATED"/>
    <property type="match status" value="1"/>
</dbReference>
<gene>
    <name evidence="3" type="ORF">QJS04_geneDACA019078</name>
</gene>
<dbReference type="PANTHER" id="PTHR33463:SF202">
    <property type="entry name" value="NB-ARC DOMAIN-CONTAINING PROTEIN"/>
    <property type="match status" value="1"/>
</dbReference>
<dbReference type="SUPFAM" id="SSF52540">
    <property type="entry name" value="P-loop containing nucleoside triphosphate hydrolases"/>
    <property type="match status" value="1"/>
</dbReference>
<sequence>MTAPTATSAESMVKKVKPGDAQRKAEEVKQLVSSGGFPSGVAVVNPRLKVVEQIPGPPVEGQMMDEILKLLSDDRIRKIGIWGMGGVGKTTLVRTLNNKLEDSSSPQLFDIVIWITVSKGTGREEDVKKIQDRLVERLKISDGEHRGGTCNSVVREAEEGEEDSTDS</sequence>
<name>A0AAV9A8G8_ACOGR</name>
<organism evidence="3 4">
    <name type="scientific">Acorus gramineus</name>
    <name type="common">Dwarf sweet flag</name>
    <dbReference type="NCBI Taxonomy" id="55184"/>
    <lineage>
        <taxon>Eukaryota</taxon>
        <taxon>Viridiplantae</taxon>
        <taxon>Streptophyta</taxon>
        <taxon>Embryophyta</taxon>
        <taxon>Tracheophyta</taxon>
        <taxon>Spermatophyta</taxon>
        <taxon>Magnoliopsida</taxon>
        <taxon>Liliopsida</taxon>
        <taxon>Acoraceae</taxon>
        <taxon>Acorus</taxon>
    </lineage>
</organism>
<evidence type="ECO:0000256" key="1">
    <source>
        <dbReference type="SAM" id="MobiDB-lite"/>
    </source>
</evidence>
<feature type="domain" description="NB-ARC" evidence="2">
    <location>
        <begin position="62"/>
        <end position="137"/>
    </location>
</feature>
<reference evidence="3" key="2">
    <citation type="submission" date="2023-06" db="EMBL/GenBank/DDBJ databases">
        <authorList>
            <person name="Ma L."/>
            <person name="Liu K.-W."/>
            <person name="Li Z."/>
            <person name="Hsiao Y.-Y."/>
            <person name="Qi Y."/>
            <person name="Fu T."/>
            <person name="Tang G."/>
            <person name="Zhang D."/>
            <person name="Sun W.-H."/>
            <person name="Liu D.-K."/>
            <person name="Li Y."/>
            <person name="Chen G.-Z."/>
            <person name="Liu X.-D."/>
            <person name="Liao X.-Y."/>
            <person name="Jiang Y.-T."/>
            <person name="Yu X."/>
            <person name="Hao Y."/>
            <person name="Huang J."/>
            <person name="Zhao X.-W."/>
            <person name="Ke S."/>
            <person name="Chen Y.-Y."/>
            <person name="Wu W.-L."/>
            <person name="Hsu J.-L."/>
            <person name="Lin Y.-F."/>
            <person name="Huang M.-D."/>
            <person name="Li C.-Y."/>
            <person name="Huang L."/>
            <person name="Wang Z.-W."/>
            <person name="Zhao X."/>
            <person name="Zhong W.-Y."/>
            <person name="Peng D.-H."/>
            <person name="Ahmad S."/>
            <person name="Lan S."/>
            <person name="Zhang J.-S."/>
            <person name="Tsai W.-C."/>
            <person name="Van De Peer Y."/>
            <person name="Liu Z.-J."/>
        </authorList>
    </citation>
    <scope>NUCLEOTIDE SEQUENCE</scope>
    <source>
        <strain evidence="3">SCP</strain>
        <tissue evidence="3">Leaves</tissue>
    </source>
</reference>
<dbReference type="Gene3D" id="3.40.50.300">
    <property type="entry name" value="P-loop containing nucleotide triphosphate hydrolases"/>
    <property type="match status" value="1"/>
</dbReference>
<dbReference type="Proteomes" id="UP001179952">
    <property type="component" value="Unassembled WGS sequence"/>
</dbReference>
<dbReference type="InterPro" id="IPR050905">
    <property type="entry name" value="Plant_NBS-LRR"/>
</dbReference>
<evidence type="ECO:0000259" key="2">
    <source>
        <dbReference type="Pfam" id="PF00931"/>
    </source>
</evidence>
<dbReference type="GO" id="GO:0043531">
    <property type="term" value="F:ADP binding"/>
    <property type="evidence" value="ECO:0007669"/>
    <property type="project" value="InterPro"/>
</dbReference>
<feature type="compositionally biased region" description="Polar residues" evidence="1">
    <location>
        <begin position="1"/>
        <end position="10"/>
    </location>
</feature>